<keyword evidence="1" id="KW-0732">Signal</keyword>
<dbReference type="RefSeq" id="WP_121923447.1">
    <property type="nucleotide sequence ID" value="NZ_REFO01000013.1"/>
</dbReference>
<accession>A0A3M0B9L4</accession>
<dbReference type="SUPFAM" id="SSF52833">
    <property type="entry name" value="Thioredoxin-like"/>
    <property type="match status" value="1"/>
</dbReference>
<evidence type="ECO:0000313" key="4">
    <source>
        <dbReference type="Proteomes" id="UP000280842"/>
    </source>
</evidence>
<feature type="domain" description="Thioredoxin" evidence="2">
    <location>
        <begin position="13"/>
        <end position="155"/>
    </location>
</feature>
<organism evidence="3 4">
    <name type="scientific">Hydrogenothermus marinus</name>
    <dbReference type="NCBI Taxonomy" id="133270"/>
    <lineage>
        <taxon>Bacteria</taxon>
        <taxon>Pseudomonadati</taxon>
        <taxon>Aquificota</taxon>
        <taxon>Aquificia</taxon>
        <taxon>Aquificales</taxon>
        <taxon>Hydrogenothermaceae</taxon>
        <taxon>Hydrogenothermus</taxon>
    </lineage>
</organism>
<protein>
    <submittedName>
        <fullName evidence="3">Thioredoxin-related protein</fullName>
    </submittedName>
</protein>
<dbReference type="AlphaFoldDB" id="A0A3M0B9L4"/>
<evidence type="ECO:0000259" key="2">
    <source>
        <dbReference type="PROSITE" id="PS51352"/>
    </source>
</evidence>
<dbReference type="InterPro" id="IPR012336">
    <property type="entry name" value="Thioredoxin-like_fold"/>
</dbReference>
<dbReference type="PROSITE" id="PS51257">
    <property type="entry name" value="PROKAR_LIPOPROTEIN"/>
    <property type="match status" value="1"/>
</dbReference>
<dbReference type="Gene3D" id="3.40.30.10">
    <property type="entry name" value="Glutaredoxin"/>
    <property type="match status" value="1"/>
</dbReference>
<sequence length="173" mass="20342">MRKILTIFSIFVLFLAISACNKKENQQSEKFKVDPYPVIKDAMKNHKYLMIVFESEECQYCSKLNKEVLNQLDFKEKLIKNNIEVAIVNVYGNRKVIDPETKNEMEEKVLAYLYHVQGFPTTAIFDPTQNYKLLYKFTGYVPKDNFANLVDFIGSSCYKKIPFEKYLENNKKC</sequence>
<dbReference type="InterPro" id="IPR036249">
    <property type="entry name" value="Thioredoxin-like_sf"/>
</dbReference>
<dbReference type="PROSITE" id="PS51352">
    <property type="entry name" value="THIOREDOXIN_2"/>
    <property type="match status" value="1"/>
</dbReference>
<feature type="chain" id="PRO_5018014200" evidence="1">
    <location>
        <begin position="19"/>
        <end position="173"/>
    </location>
</feature>
<gene>
    <name evidence="3" type="ORF">CLV39_1337</name>
</gene>
<dbReference type="OrthoDB" id="9811036at2"/>
<reference evidence="3 4" key="1">
    <citation type="submission" date="2018-10" db="EMBL/GenBank/DDBJ databases">
        <title>Genomic Encyclopedia of Archaeal and Bacterial Type Strains, Phase II (KMG-II): from individual species to whole genera.</title>
        <authorList>
            <person name="Goeker M."/>
        </authorList>
    </citation>
    <scope>NUCLEOTIDE SEQUENCE [LARGE SCALE GENOMIC DNA]</scope>
    <source>
        <strain evidence="3 4">VM1</strain>
    </source>
</reference>
<evidence type="ECO:0000256" key="1">
    <source>
        <dbReference type="SAM" id="SignalP"/>
    </source>
</evidence>
<dbReference type="InterPro" id="IPR013766">
    <property type="entry name" value="Thioredoxin_domain"/>
</dbReference>
<name>A0A3M0B9L4_9AQUI</name>
<evidence type="ECO:0000313" key="3">
    <source>
        <dbReference type="EMBL" id="RMA93276.1"/>
    </source>
</evidence>
<feature type="signal peptide" evidence="1">
    <location>
        <begin position="1"/>
        <end position="18"/>
    </location>
</feature>
<keyword evidence="4" id="KW-1185">Reference proteome</keyword>
<proteinExistence type="predicted"/>
<comment type="caution">
    <text evidence="3">The sequence shown here is derived from an EMBL/GenBank/DDBJ whole genome shotgun (WGS) entry which is preliminary data.</text>
</comment>
<dbReference type="Proteomes" id="UP000280842">
    <property type="component" value="Unassembled WGS sequence"/>
</dbReference>
<dbReference type="Pfam" id="PF13098">
    <property type="entry name" value="Thioredoxin_2"/>
    <property type="match status" value="1"/>
</dbReference>
<dbReference type="EMBL" id="REFO01000013">
    <property type="protein sequence ID" value="RMA93276.1"/>
    <property type="molecule type" value="Genomic_DNA"/>
</dbReference>